<dbReference type="PANTHER" id="PTHR33392:SF6">
    <property type="entry name" value="POLYISOPRENYL-TEICHOIC ACID--PEPTIDOGLYCAN TEICHOIC ACID TRANSFERASE TAGU"/>
    <property type="match status" value="1"/>
</dbReference>
<gene>
    <name evidence="6" type="ORF">TM51_13070</name>
</gene>
<keyword evidence="7" id="KW-1185">Reference proteome</keyword>
<organism evidence="6 7">
    <name type="scientific">Thermobifida fusca TM51</name>
    <dbReference type="NCBI Taxonomy" id="1169414"/>
    <lineage>
        <taxon>Bacteria</taxon>
        <taxon>Bacillati</taxon>
        <taxon>Actinomycetota</taxon>
        <taxon>Actinomycetes</taxon>
        <taxon>Streptosporangiales</taxon>
        <taxon>Nocardiopsidaceae</taxon>
        <taxon>Thermobifida</taxon>
    </lineage>
</organism>
<dbReference type="InterPro" id="IPR050922">
    <property type="entry name" value="LytR/CpsA/Psr_CW_biosynth"/>
</dbReference>
<dbReference type="Pfam" id="PF13399">
    <property type="entry name" value="LytR_C"/>
    <property type="match status" value="1"/>
</dbReference>
<evidence type="ECO:0000259" key="5">
    <source>
        <dbReference type="Pfam" id="PF13399"/>
    </source>
</evidence>
<reference evidence="6 7" key="1">
    <citation type="journal article" date="2013" name="Genome Announc.">
        <title>Draft Genome Sequence of the Lignocellulose Decomposer Thermobifida fusca Strain TM51.</title>
        <authorList>
            <person name="Toth A."/>
            <person name="Barna T."/>
            <person name="Nagy I."/>
            <person name="Horvath B."/>
            <person name="Nagy I."/>
            <person name="Tancsics A."/>
            <person name="Kriszt B."/>
            <person name="Baka E."/>
            <person name="Fekete C."/>
            <person name="Kukolya J."/>
        </authorList>
    </citation>
    <scope>NUCLEOTIDE SEQUENCE [LARGE SCALE GENOMIC DNA]</scope>
    <source>
        <strain evidence="6 7">TM51</strain>
    </source>
</reference>
<evidence type="ECO:0000259" key="4">
    <source>
        <dbReference type="Pfam" id="PF03816"/>
    </source>
</evidence>
<dbReference type="Pfam" id="PF03816">
    <property type="entry name" value="LytR_cpsA_psr"/>
    <property type="match status" value="1"/>
</dbReference>
<keyword evidence="3" id="KW-1133">Transmembrane helix</keyword>
<comment type="similarity">
    <text evidence="1">Belongs to the LytR/CpsA/Psr (LCP) family.</text>
</comment>
<keyword evidence="3" id="KW-0812">Transmembrane</keyword>
<dbReference type="Gene3D" id="3.30.70.2390">
    <property type="match status" value="1"/>
</dbReference>
<dbReference type="InterPro" id="IPR027381">
    <property type="entry name" value="LytR/CpsA/Psr_C"/>
</dbReference>
<evidence type="ECO:0000256" key="1">
    <source>
        <dbReference type="ARBA" id="ARBA00006068"/>
    </source>
</evidence>
<protein>
    <submittedName>
        <fullName evidence="6">Cell envelope-related transcriptional attenuator</fullName>
    </submittedName>
</protein>
<feature type="transmembrane region" description="Helical" evidence="3">
    <location>
        <begin position="56"/>
        <end position="78"/>
    </location>
</feature>
<dbReference type="EMBL" id="AOSG01000074">
    <property type="protein sequence ID" value="EOR70396.1"/>
    <property type="molecule type" value="Genomic_DNA"/>
</dbReference>
<sequence length="509" mass="54934">MNEDGNDTPRPLGEVPEFRRIRSGPLPPHQNIPPRRRAPADQLPWLPSAAARRRRAALLLCGFLSAVVLLVSGSSWAVTGWLSDQLHRYDVFTGLLDENRPPASQGALNFLVIGSDDRSGLDSRQRSELGVGNVEGRRSDTMMLVHLNHQREHITVVGIPRDSWVRIPGHGPDKINAAYSLGGPQLAVQTVEAATGVRIDHYVEIDFTGFVEVVDTLGGITVCLPEAIHDEKAHLSLEAGTHRLQGTQALAFARTRKSPHGDLDRIDRQQQVLAALLDEALNAQILSDPARLAQFVETALGSITVDDTLDTAALIQLGTQLRSLGLDDVTFTQVPVDRIDFWTPSGEVAVTWHEQHATELFTAIAADRPIPQPQSAEDSALPSPDEVTVEVYNGTTIPGLGAQVRVELLESGFQVPESAGNWPQQDLAETLVRYSPEREDAATLLVESIPGARAEVDPGLGGRVQVIAGVNHTGVAVPAHAASPIAEQPVDVGGRETVHTRTAAENVCR</sequence>
<feature type="domain" description="LytR/CpsA/Psr regulator C-terminal" evidence="5">
    <location>
        <begin position="386"/>
        <end position="469"/>
    </location>
</feature>
<feature type="domain" description="Cell envelope-related transcriptional attenuator" evidence="4">
    <location>
        <begin position="138"/>
        <end position="280"/>
    </location>
</feature>
<evidence type="ECO:0000256" key="2">
    <source>
        <dbReference type="SAM" id="MobiDB-lite"/>
    </source>
</evidence>
<feature type="region of interest" description="Disordered" evidence="2">
    <location>
        <begin position="1"/>
        <end position="40"/>
    </location>
</feature>
<name>A0A9P2WQ32_THEFU</name>
<evidence type="ECO:0000313" key="7">
    <source>
        <dbReference type="Proteomes" id="UP000014184"/>
    </source>
</evidence>
<dbReference type="InterPro" id="IPR004474">
    <property type="entry name" value="LytR_CpsA_psr"/>
</dbReference>
<dbReference type="NCBIfam" id="TIGR00350">
    <property type="entry name" value="lytR_cpsA_psr"/>
    <property type="match status" value="1"/>
</dbReference>
<accession>A0A9P2WQ32</accession>
<dbReference type="Proteomes" id="UP000014184">
    <property type="component" value="Unassembled WGS sequence"/>
</dbReference>
<dbReference type="PANTHER" id="PTHR33392">
    <property type="entry name" value="POLYISOPRENYL-TEICHOIC ACID--PEPTIDOGLYCAN TEICHOIC ACID TRANSFERASE TAGU"/>
    <property type="match status" value="1"/>
</dbReference>
<keyword evidence="3" id="KW-0472">Membrane</keyword>
<comment type="caution">
    <text evidence="6">The sequence shown here is derived from an EMBL/GenBank/DDBJ whole genome shotgun (WGS) entry which is preliminary data.</text>
</comment>
<dbReference type="RefSeq" id="WP_011292965.1">
    <property type="nucleotide sequence ID" value="NZ_AOSG01000074.1"/>
</dbReference>
<evidence type="ECO:0000313" key="6">
    <source>
        <dbReference type="EMBL" id="EOR70396.1"/>
    </source>
</evidence>
<evidence type="ECO:0000256" key="3">
    <source>
        <dbReference type="SAM" id="Phobius"/>
    </source>
</evidence>
<dbReference type="Gene3D" id="3.40.630.190">
    <property type="entry name" value="LCP protein"/>
    <property type="match status" value="1"/>
</dbReference>
<proteinExistence type="inferred from homology"/>
<dbReference type="AlphaFoldDB" id="A0A9P2WQ32"/>